<protein>
    <submittedName>
        <fullName evidence="3">Aldos-2-ulose dehydratase</fullName>
    </submittedName>
</protein>
<organism evidence="3 4">
    <name type="scientific">Marasmius oreades</name>
    <name type="common">fairy-ring Marasmius</name>
    <dbReference type="NCBI Taxonomy" id="181124"/>
    <lineage>
        <taxon>Eukaryota</taxon>
        <taxon>Fungi</taxon>
        <taxon>Dikarya</taxon>
        <taxon>Basidiomycota</taxon>
        <taxon>Agaricomycotina</taxon>
        <taxon>Agaricomycetes</taxon>
        <taxon>Agaricomycetidae</taxon>
        <taxon>Agaricales</taxon>
        <taxon>Marasmiineae</taxon>
        <taxon>Marasmiaceae</taxon>
        <taxon>Marasmius</taxon>
    </lineage>
</organism>
<dbReference type="KEGG" id="more:E1B28_000185"/>
<dbReference type="AlphaFoldDB" id="A0A9P8AE74"/>
<dbReference type="Pfam" id="PF18637">
    <property type="entry name" value="AUDH_Cupin"/>
    <property type="match status" value="1"/>
</dbReference>
<name>A0A9P8AE74_9AGAR</name>
<dbReference type="EMBL" id="CM032181">
    <property type="protein sequence ID" value="KAG7098218.1"/>
    <property type="molecule type" value="Genomic_DNA"/>
</dbReference>
<dbReference type="Gene3D" id="2.60.120.990">
    <property type="match status" value="1"/>
</dbReference>
<proteinExistence type="predicted"/>
<dbReference type="InterPro" id="IPR028994">
    <property type="entry name" value="Integrin_alpha_N"/>
</dbReference>
<comment type="caution">
    <text evidence="3">The sequence shown here is derived from an EMBL/GenBank/DDBJ whole genome shotgun (WGS) entry which is preliminary data.</text>
</comment>
<reference evidence="3" key="1">
    <citation type="journal article" date="2021" name="Genome Biol. Evol.">
        <title>The assembled and annotated genome of the fairy-ring fungus Marasmius oreades.</title>
        <authorList>
            <person name="Hiltunen M."/>
            <person name="Ament-Velasquez S.L."/>
            <person name="Johannesson H."/>
        </authorList>
    </citation>
    <scope>NUCLEOTIDE SEQUENCE</scope>
    <source>
        <strain evidence="3">03SP1</strain>
    </source>
</reference>
<dbReference type="Gene3D" id="2.80.10.50">
    <property type="match status" value="1"/>
</dbReference>
<keyword evidence="4" id="KW-1185">Reference proteome</keyword>
<dbReference type="InterPro" id="IPR054583">
    <property type="entry name" value="Beta-prop_AUDH"/>
</dbReference>
<sequence>MSYTKIHLKPHCEAGAVNPSPTVSLPLFQAQQVQGGRPDGYWIEAFPFSTDEHKCPNIIGYGLGTSTTKSEIKMFLNPYTTSNSDSSDWKSVTLAELDFPVTMHYADITGNGFNDVIISDQYGPSMDDIWPDGGRVNWLENTGDPNMSNWPMRTIGQSPGMHRLKAGHFTRKDRLQICAVPIVVKSSDLTTPAPVIIFTAPNDPKKVTSWPSEIIAKKHLVHEVVIAPSPANNGLDGILLAGRDGVDLLWFDTEWKEFKVGTGLPPTDGDPYWGAASVAVGRVGDDFAGYIASIEAFHGNTVSVYTKPAGSPHGIINSQWTRHVLDDFGPLNDKHTGSIHQVVCADIDGDGNDEFLTAMMGADPPDFNRTGVWCYKMTNQANGTFTKTKLDSTSAGRIATAHFLPTAIKTVDYATISYSVPGYFESPNPSINVFLSTGILPEKLDNEVSFRVVRASTAGFPSEMEFLDVAGRKLTLVVLPPLTSFKVQQNTSAVKILAGSLYWKEGQSGKKQERFVTTRPHGCQNLVVNASTVESGDEGSIFTLFKASSTSGKPPFSSMQQVIAHNAFPAHVPDDVRAMNFKWFKVEDLPWAHGRFDGLEFYNLVGFNVRFSDDSMDEVAHIQLWTAGIGVSAGFHNHIEKSFAEIHACITNGTGEGGMRWATVPDDQFDRDNPDLTKTKLVVVPDLHEHGPLWRIDKDGYPLLRMNDTVDYPWHAWLAGNGKPGQKQAYDVWVAFEFPSFETYSTPPPKSVLEPGTYVISPDGSSGSYYLGLKDEDATDRTPVLAFPGSDRCQTWKVSRVPGTDVYEIAHVKTGSLLCSRWPPVTEQRVVGTHSPANMGMTSRWTAYKDDDGKISLRLPGPHKLFLDTSKNLESPLPVVVRSYDSPQPPAWKFDRV</sequence>
<dbReference type="InterPro" id="IPR035992">
    <property type="entry name" value="Ricin_B-like_lectins"/>
</dbReference>
<dbReference type="OrthoDB" id="5378718at2759"/>
<dbReference type="InterPro" id="IPR040887">
    <property type="entry name" value="AUDH_Cupin"/>
</dbReference>
<dbReference type="Proteomes" id="UP001049176">
    <property type="component" value="Chromosome 1"/>
</dbReference>
<evidence type="ECO:0000313" key="4">
    <source>
        <dbReference type="Proteomes" id="UP001049176"/>
    </source>
</evidence>
<dbReference type="GeneID" id="66069261"/>
<dbReference type="SUPFAM" id="SSF50370">
    <property type="entry name" value="Ricin B-like lectins"/>
    <property type="match status" value="1"/>
</dbReference>
<gene>
    <name evidence="3" type="ORF">E1B28_000185</name>
</gene>
<evidence type="ECO:0000313" key="3">
    <source>
        <dbReference type="EMBL" id="KAG7098218.1"/>
    </source>
</evidence>
<evidence type="ECO:0000259" key="1">
    <source>
        <dbReference type="Pfam" id="PF18637"/>
    </source>
</evidence>
<feature type="domain" description="Aldos-2-ulose dehydratase beta-propeller" evidence="2">
    <location>
        <begin position="133"/>
        <end position="307"/>
    </location>
</feature>
<evidence type="ECO:0000259" key="2">
    <source>
        <dbReference type="Pfam" id="PF22301"/>
    </source>
</evidence>
<dbReference type="SUPFAM" id="SSF69318">
    <property type="entry name" value="Integrin alpha N-terminal domain"/>
    <property type="match status" value="1"/>
</dbReference>
<dbReference type="Pfam" id="PF22301">
    <property type="entry name" value="AUDH_beta_propeller"/>
    <property type="match status" value="1"/>
</dbReference>
<dbReference type="RefSeq" id="XP_043014688.1">
    <property type="nucleotide sequence ID" value="XM_043145988.1"/>
</dbReference>
<feature type="domain" description="Aldos-2-ulose dehydratase/isomerase (AUDH) Cupin" evidence="1">
    <location>
        <begin position="438"/>
        <end position="739"/>
    </location>
</feature>
<accession>A0A9P8AE74</accession>